<feature type="transmembrane region" description="Helical" evidence="2">
    <location>
        <begin position="114"/>
        <end position="133"/>
    </location>
</feature>
<feature type="transmembrane region" description="Helical" evidence="2">
    <location>
        <begin position="203"/>
        <end position="227"/>
    </location>
</feature>
<feature type="region of interest" description="Disordered" evidence="1">
    <location>
        <begin position="268"/>
        <end position="311"/>
    </location>
</feature>
<feature type="region of interest" description="Disordered" evidence="1">
    <location>
        <begin position="344"/>
        <end position="413"/>
    </location>
</feature>
<feature type="transmembrane region" description="Helical" evidence="2">
    <location>
        <begin position="160"/>
        <end position="183"/>
    </location>
</feature>
<keyword evidence="2" id="KW-1133">Transmembrane helix</keyword>
<keyword evidence="2" id="KW-0472">Membrane</keyword>
<dbReference type="VEuPathDB" id="FungiDB:RhiirFUN_022252"/>
<evidence type="ECO:0000256" key="2">
    <source>
        <dbReference type="SAM" id="Phobius"/>
    </source>
</evidence>
<keyword evidence="4" id="KW-1185">Reference proteome</keyword>
<feature type="compositionally biased region" description="Acidic residues" evidence="1">
    <location>
        <begin position="344"/>
        <end position="367"/>
    </location>
</feature>
<evidence type="ECO:0000313" key="3">
    <source>
        <dbReference type="EMBL" id="PKY56795.1"/>
    </source>
</evidence>
<feature type="compositionally biased region" description="Polar residues" evidence="1">
    <location>
        <begin position="390"/>
        <end position="405"/>
    </location>
</feature>
<reference evidence="3 4" key="1">
    <citation type="submission" date="2015-10" db="EMBL/GenBank/DDBJ databases">
        <title>Genome analyses suggest a sexual origin of heterokaryosis in a supposedly ancient asexual fungus.</title>
        <authorList>
            <person name="Ropars J."/>
            <person name="Sedzielewska K."/>
            <person name="Noel J."/>
            <person name="Charron P."/>
            <person name="Farinelli L."/>
            <person name="Marton T."/>
            <person name="Kruger M."/>
            <person name="Pelin A."/>
            <person name="Brachmann A."/>
            <person name="Corradi N."/>
        </authorList>
    </citation>
    <scope>NUCLEOTIDE SEQUENCE [LARGE SCALE GENOMIC DNA]</scope>
    <source>
        <strain evidence="3 4">A4</strain>
    </source>
</reference>
<name>A0A2I1HD79_9GLOM</name>
<dbReference type="EMBL" id="LLXI01002306">
    <property type="protein sequence ID" value="PKY56795.1"/>
    <property type="molecule type" value="Genomic_DNA"/>
</dbReference>
<protein>
    <recommendedName>
        <fullName evidence="5">G-protein coupled receptors family 1 profile domain-containing protein</fullName>
    </recommendedName>
</protein>
<dbReference type="VEuPathDB" id="FungiDB:FUN_016940"/>
<dbReference type="VEuPathDB" id="FungiDB:RhiirA1_429274"/>
<dbReference type="AlphaFoldDB" id="A0A2I1HD79"/>
<evidence type="ECO:0000256" key="1">
    <source>
        <dbReference type="SAM" id="MobiDB-lite"/>
    </source>
</evidence>
<dbReference type="OrthoDB" id="2416917at2759"/>
<feature type="compositionally biased region" description="Basic and acidic residues" evidence="1">
    <location>
        <begin position="373"/>
        <end position="389"/>
    </location>
</feature>
<accession>A0A2I1HD79</accession>
<feature type="transmembrane region" description="Helical" evidence="2">
    <location>
        <begin position="46"/>
        <end position="64"/>
    </location>
</feature>
<sequence length="413" mass="46951">MLIYIQIQTWAGFLLGAMIMLSFHNMFVSMILYKARQTNVSNMLKIIFNFGFIVRNVGILGLYMTPKLPTYPMCFALQEVTMIGNVIVRLSLSAFLLWRLRQIRNVHNYGSDKWISIILFTIKVALAIPYLIFQRTHIDYVPEVDASICNIITPTPLPYAVGGIATEFLIDLFVTFRLVQILISANKNAAQVSTTNIKSKRSLFTAVMYWNFLRLFVSFIFHFQAILDIAQIESEVPSFTAKIIVTITLSYVITVDAEIVRVIEGKDKRKGSSGGSAGTEKSLKSIHSPRYNNSDLPKYSQHAQTSSTHSQIENDKIAVVSMKRLSFFEWANVVVGKRLRRDNVEEEEYEDNEEDNEYDDEDMEEIIDGPSKSSKDNDLEKDLSQDRRSSNFSGTTSVTETSTLDENPDIVIH</sequence>
<gene>
    <name evidence="3" type="ORF">RhiirA4_477346</name>
</gene>
<feature type="transmembrane region" description="Helical" evidence="2">
    <location>
        <begin position="76"/>
        <end position="98"/>
    </location>
</feature>
<feature type="compositionally biased region" description="Low complexity" evidence="1">
    <location>
        <begin position="300"/>
        <end position="311"/>
    </location>
</feature>
<comment type="caution">
    <text evidence="3">The sequence shown here is derived from an EMBL/GenBank/DDBJ whole genome shotgun (WGS) entry which is preliminary data.</text>
</comment>
<dbReference type="Proteomes" id="UP000234323">
    <property type="component" value="Unassembled WGS sequence"/>
</dbReference>
<keyword evidence="2" id="KW-0812">Transmembrane</keyword>
<feature type="transmembrane region" description="Helical" evidence="2">
    <location>
        <begin position="12"/>
        <end position="34"/>
    </location>
</feature>
<proteinExistence type="predicted"/>
<organism evidence="3 4">
    <name type="scientific">Rhizophagus irregularis</name>
    <dbReference type="NCBI Taxonomy" id="588596"/>
    <lineage>
        <taxon>Eukaryota</taxon>
        <taxon>Fungi</taxon>
        <taxon>Fungi incertae sedis</taxon>
        <taxon>Mucoromycota</taxon>
        <taxon>Glomeromycotina</taxon>
        <taxon>Glomeromycetes</taxon>
        <taxon>Glomerales</taxon>
        <taxon>Glomeraceae</taxon>
        <taxon>Rhizophagus</taxon>
    </lineage>
</organism>
<evidence type="ECO:0000313" key="4">
    <source>
        <dbReference type="Proteomes" id="UP000234323"/>
    </source>
</evidence>
<evidence type="ECO:0008006" key="5">
    <source>
        <dbReference type="Google" id="ProtNLM"/>
    </source>
</evidence>